<sequence length="299" mass="35357">MFDEIKSKIYPSKKQNSEQQDVNKPNQVLPVQESQDPIKKEEIQEKVKEKSVFNVFANEVQLKFIEAKKQIKVTQIKLDQAAVKAMAPYKEKINQYIQLKIEQQVIATLERLRPHVKQAIKVLILLLLYLLFVQISGMTGVLTRIDLQKVGFMKGKKNLEKINLVLEQYKGYQQSIEGFEKQYQLKIQKMQTFMDNFMQDFIYPSPKNGKNLVPASFKIDRMFKYYKQQEGDPDMFSCEQRWVDELIDQNWPDLVEEARFRLKMATQKPFQQVNNKQICSLDVFFQDLYTGLEQNIFMQ</sequence>
<dbReference type="InParanoid" id="A0A0V0QFT7"/>
<feature type="region of interest" description="Disordered" evidence="1">
    <location>
        <begin position="1"/>
        <end position="38"/>
    </location>
</feature>
<dbReference type="EMBL" id="LDAU01000179">
    <property type="protein sequence ID" value="KRX01047.1"/>
    <property type="molecule type" value="Genomic_DNA"/>
</dbReference>
<reference evidence="3 4" key="1">
    <citation type="journal article" date="2015" name="Sci. Rep.">
        <title>Genome of the facultative scuticociliatosis pathogen Pseudocohnilembus persalinus provides insight into its virulence through horizontal gene transfer.</title>
        <authorList>
            <person name="Xiong J."/>
            <person name="Wang G."/>
            <person name="Cheng J."/>
            <person name="Tian M."/>
            <person name="Pan X."/>
            <person name="Warren A."/>
            <person name="Jiang C."/>
            <person name="Yuan D."/>
            <person name="Miao W."/>
        </authorList>
    </citation>
    <scope>NUCLEOTIDE SEQUENCE [LARGE SCALE GENOMIC DNA]</scope>
    <source>
        <strain evidence="3">36N120E</strain>
    </source>
</reference>
<evidence type="ECO:0000313" key="4">
    <source>
        <dbReference type="Proteomes" id="UP000054937"/>
    </source>
</evidence>
<evidence type="ECO:0000256" key="1">
    <source>
        <dbReference type="SAM" id="MobiDB-lite"/>
    </source>
</evidence>
<proteinExistence type="predicted"/>
<name>A0A0V0QFT7_PSEPJ</name>
<protein>
    <recommendedName>
        <fullName evidence="5">Transmembrane protein</fullName>
    </recommendedName>
</protein>
<accession>A0A0V0QFT7</accession>
<evidence type="ECO:0000313" key="3">
    <source>
        <dbReference type="EMBL" id="KRX01047.1"/>
    </source>
</evidence>
<feature type="compositionally biased region" description="Polar residues" evidence="1">
    <location>
        <begin position="13"/>
        <end position="26"/>
    </location>
</feature>
<keyword evidence="4" id="KW-1185">Reference proteome</keyword>
<dbReference type="AlphaFoldDB" id="A0A0V0QFT7"/>
<comment type="caution">
    <text evidence="3">The sequence shown here is derived from an EMBL/GenBank/DDBJ whole genome shotgun (WGS) entry which is preliminary data.</text>
</comment>
<organism evidence="3 4">
    <name type="scientific">Pseudocohnilembus persalinus</name>
    <name type="common">Ciliate</name>
    <dbReference type="NCBI Taxonomy" id="266149"/>
    <lineage>
        <taxon>Eukaryota</taxon>
        <taxon>Sar</taxon>
        <taxon>Alveolata</taxon>
        <taxon>Ciliophora</taxon>
        <taxon>Intramacronucleata</taxon>
        <taxon>Oligohymenophorea</taxon>
        <taxon>Scuticociliatia</taxon>
        <taxon>Philasterida</taxon>
        <taxon>Pseudocohnilembidae</taxon>
        <taxon>Pseudocohnilembus</taxon>
    </lineage>
</organism>
<gene>
    <name evidence="3" type="ORF">PPERSA_00795</name>
</gene>
<keyword evidence="2" id="KW-0812">Transmembrane</keyword>
<keyword evidence="2" id="KW-0472">Membrane</keyword>
<dbReference type="Proteomes" id="UP000054937">
    <property type="component" value="Unassembled WGS sequence"/>
</dbReference>
<keyword evidence="2" id="KW-1133">Transmembrane helix</keyword>
<evidence type="ECO:0000256" key="2">
    <source>
        <dbReference type="SAM" id="Phobius"/>
    </source>
</evidence>
<evidence type="ECO:0008006" key="5">
    <source>
        <dbReference type="Google" id="ProtNLM"/>
    </source>
</evidence>
<feature type="transmembrane region" description="Helical" evidence="2">
    <location>
        <begin position="122"/>
        <end position="142"/>
    </location>
</feature>